<dbReference type="InterPro" id="IPR036374">
    <property type="entry name" value="OxRdtase_Mopterin-bd_sf"/>
</dbReference>
<dbReference type="SUPFAM" id="SSF56524">
    <property type="entry name" value="Oxidoreductase molybdopterin-binding domain"/>
    <property type="match status" value="1"/>
</dbReference>
<dbReference type="EMBL" id="JAOYFC010000002">
    <property type="protein sequence ID" value="MCV6825105.1"/>
    <property type="molecule type" value="Genomic_DNA"/>
</dbReference>
<dbReference type="AlphaFoldDB" id="A0AAE3LUP3"/>
<dbReference type="Proteomes" id="UP001208041">
    <property type="component" value="Unassembled WGS sequence"/>
</dbReference>
<evidence type="ECO:0000313" key="2">
    <source>
        <dbReference type="Proteomes" id="UP001208041"/>
    </source>
</evidence>
<protein>
    <submittedName>
        <fullName evidence="1">Oxidoreductase</fullName>
    </submittedName>
</protein>
<reference evidence="1" key="1">
    <citation type="submission" date="2022-10" db="EMBL/GenBank/DDBJ databases">
        <authorList>
            <person name="Yue Y."/>
        </authorList>
    </citation>
    <scope>NUCLEOTIDE SEQUENCE</scope>
    <source>
        <strain evidence="1">Z654</strain>
    </source>
</reference>
<proteinExistence type="predicted"/>
<evidence type="ECO:0000313" key="1">
    <source>
        <dbReference type="EMBL" id="MCV6825105.1"/>
    </source>
</evidence>
<dbReference type="RefSeq" id="WP_263953932.1">
    <property type="nucleotide sequence ID" value="NZ_JAOYFC010000002.1"/>
</dbReference>
<sequence>MEEEKIVLTVSGRAQSTDQGENASFSITSLRALPSESFKTSTVWTEGILEFKGVSLSVVLDETGLSGGRLFATAANDYNVEISIPEPGSKYPIIAYELNGNPMSLREKGPLWIVFPYDHSKDYQLKTIYAESVWQLESLTFEE</sequence>
<comment type="caution">
    <text evidence="1">The sequence shown here is derived from an EMBL/GenBank/DDBJ whole genome shotgun (WGS) entry which is preliminary data.</text>
</comment>
<gene>
    <name evidence="1" type="ORF">OH136_11120</name>
</gene>
<organism evidence="1 2">
    <name type="scientific">Halocynthiibacter halioticoli</name>
    <dbReference type="NCBI Taxonomy" id="2986804"/>
    <lineage>
        <taxon>Bacteria</taxon>
        <taxon>Pseudomonadati</taxon>
        <taxon>Pseudomonadota</taxon>
        <taxon>Alphaproteobacteria</taxon>
        <taxon>Rhodobacterales</taxon>
        <taxon>Paracoccaceae</taxon>
        <taxon>Halocynthiibacter</taxon>
    </lineage>
</organism>
<name>A0AAE3LUP3_9RHOB</name>
<accession>A0AAE3LUP3</accession>
<keyword evidence="2" id="KW-1185">Reference proteome</keyword>
<dbReference type="Gene3D" id="3.90.420.10">
    <property type="entry name" value="Oxidoreductase, molybdopterin-binding domain"/>
    <property type="match status" value="1"/>
</dbReference>